<dbReference type="Pfam" id="PF12073">
    <property type="entry name" value="DUF3553"/>
    <property type="match status" value="1"/>
</dbReference>
<gene>
    <name evidence="1" type="ORF">HUK84_09410</name>
</gene>
<dbReference type="AlphaFoldDB" id="A0A7Y7IVX5"/>
<comment type="caution">
    <text evidence="1">The sequence shown here is derived from an EMBL/GenBank/DDBJ whole genome shotgun (WGS) entry which is preliminary data.</text>
</comment>
<protein>
    <submittedName>
        <fullName evidence="1">DUF3553 domain-containing protein</fullName>
    </submittedName>
</protein>
<dbReference type="InterPro" id="IPR021938">
    <property type="entry name" value="DUF3553"/>
</dbReference>
<proteinExistence type="predicted"/>
<organism evidence="1 2">
    <name type="scientific">Nguyenibacter vanlangensis</name>
    <dbReference type="NCBI Taxonomy" id="1216886"/>
    <lineage>
        <taxon>Bacteria</taxon>
        <taxon>Pseudomonadati</taxon>
        <taxon>Pseudomonadota</taxon>
        <taxon>Alphaproteobacteria</taxon>
        <taxon>Acetobacterales</taxon>
        <taxon>Acetobacteraceae</taxon>
        <taxon>Nguyenibacter</taxon>
    </lineage>
</organism>
<reference evidence="1 2" key="1">
    <citation type="submission" date="2020-06" db="EMBL/GenBank/DDBJ databases">
        <title>Description of novel acetic acid bacteria.</title>
        <authorList>
            <person name="Sombolestani A."/>
        </authorList>
    </citation>
    <scope>NUCLEOTIDE SEQUENCE [LARGE SCALE GENOMIC DNA]</scope>
    <source>
        <strain evidence="1 2">LMG 31431</strain>
    </source>
</reference>
<evidence type="ECO:0000313" key="2">
    <source>
        <dbReference type="Proteomes" id="UP000534870"/>
    </source>
</evidence>
<dbReference type="Proteomes" id="UP000534870">
    <property type="component" value="Unassembled WGS sequence"/>
</dbReference>
<sequence length="61" mass="6733">MPAAPPFRSFLEPGQFVLHPDHPEWGRGQVQSAIGHRVTVNFEHQGKMLIDASIVALTILS</sequence>
<dbReference type="RefSeq" id="WP_176640063.1">
    <property type="nucleotide sequence ID" value="NZ_JABXXP010000157.1"/>
</dbReference>
<accession>A0A7Y7IVX5</accession>
<name>A0A7Y7IVX5_9PROT</name>
<dbReference type="EMBL" id="JABXXP010000157">
    <property type="protein sequence ID" value="NVN11345.1"/>
    <property type="molecule type" value="Genomic_DNA"/>
</dbReference>
<evidence type="ECO:0000313" key="1">
    <source>
        <dbReference type="EMBL" id="NVN11345.1"/>
    </source>
</evidence>